<evidence type="ECO:0000313" key="1">
    <source>
        <dbReference type="EMBL" id="RKQ13454.1"/>
    </source>
</evidence>
<sequence>MEKRDVKPFIDVAMKDLIYKLNFITGYSIKKIGEDLCLHAINTGVGKELAPYFKREIKLDNVLYSPAVKPKKFPRTERQTERISLKLSPNIYEYAYSLSFAIGCSIAKVVAYFMERSMNDYDFLDLYVSEFLSEKMGDEQKDFMQKIINDVNSDYLKDENEDHNITALLLFIVDEYKAAEQSVDSTLHNFIS</sequence>
<dbReference type="AlphaFoldDB" id="A0A494YTL1"/>
<reference evidence="1 2" key="1">
    <citation type="journal article" date="2016" name="Antonie Van Leeuwenhoek">
        <title>Lysinibacillus endophyticus sp. nov., an indole-3-acetic acid producing endophytic bacterium isolated from corn root (Zea mays cv. Xinken-5).</title>
        <authorList>
            <person name="Yu J."/>
            <person name="Guan X."/>
            <person name="Liu C."/>
            <person name="Xiang W."/>
            <person name="Yu Z."/>
            <person name="Liu X."/>
            <person name="Wang G."/>
        </authorList>
    </citation>
    <scope>NUCLEOTIDE SEQUENCE [LARGE SCALE GENOMIC DNA]</scope>
    <source>
        <strain evidence="1 2">DSM 100506</strain>
    </source>
</reference>
<dbReference type="EMBL" id="RBZN01000063">
    <property type="protein sequence ID" value="RKQ13454.1"/>
    <property type="molecule type" value="Genomic_DNA"/>
</dbReference>
<dbReference type="Proteomes" id="UP000272238">
    <property type="component" value="Unassembled WGS sequence"/>
</dbReference>
<gene>
    <name evidence="1" type="ORF">D8M03_16095</name>
</gene>
<keyword evidence="2" id="KW-1185">Reference proteome</keyword>
<name>A0A494YTL1_9BACL</name>
<proteinExistence type="predicted"/>
<organism evidence="1 2">
    <name type="scientific">Ureibacillus endophyticus</name>
    <dbReference type="NCBI Taxonomy" id="1978490"/>
    <lineage>
        <taxon>Bacteria</taxon>
        <taxon>Bacillati</taxon>
        <taxon>Bacillota</taxon>
        <taxon>Bacilli</taxon>
        <taxon>Bacillales</taxon>
        <taxon>Caryophanaceae</taxon>
        <taxon>Ureibacillus</taxon>
    </lineage>
</organism>
<accession>A0A494YTL1</accession>
<protein>
    <submittedName>
        <fullName evidence="1">Uncharacterized protein</fullName>
    </submittedName>
</protein>
<dbReference type="RefSeq" id="WP_121215817.1">
    <property type="nucleotide sequence ID" value="NZ_RBZN01000063.1"/>
</dbReference>
<comment type="caution">
    <text evidence="1">The sequence shown here is derived from an EMBL/GenBank/DDBJ whole genome shotgun (WGS) entry which is preliminary data.</text>
</comment>
<dbReference type="OrthoDB" id="2437863at2"/>
<evidence type="ECO:0000313" key="2">
    <source>
        <dbReference type="Proteomes" id="UP000272238"/>
    </source>
</evidence>